<accession>A0A345T6F1</accession>
<dbReference type="GO" id="GO:0005886">
    <property type="term" value="C:plasma membrane"/>
    <property type="evidence" value="ECO:0007669"/>
    <property type="project" value="UniProtKB-SubCell"/>
</dbReference>
<reference evidence="9" key="1">
    <citation type="submission" date="2018-07" db="EMBL/GenBank/DDBJ databases">
        <title>Streptacidiphilus bronchialis DSM 106435 chromosome.</title>
        <authorList>
            <person name="Batra D."/>
            <person name="Gulvik C.A."/>
        </authorList>
    </citation>
    <scope>NUCLEOTIDE SEQUENCE [LARGE SCALE GENOMIC DNA]</scope>
    <source>
        <strain evidence="9">DSM 106435</strain>
    </source>
</reference>
<dbReference type="OrthoDB" id="9342687at2"/>
<feature type="transmembrane region" description="Helical" evidence="6">
    <location>
        <begin position="7"/>
        <end position="29"/>
    </location>
</feature>
<evidence type="ECO:0000259" key="7">
    <source>
        <dbReference type="Pfam" id="PF12823"/>
    </source>
</evidence>
<name>A0A345T6F1_9ACTN</name>
<evidence type="ECO:0000313" key="8">
    <source>
        <dbReference type="EMBL" id="AXI81556.1"/>
    </source>
</evidence>
<keyword evidence="5 6" id="KW-0472">Membrane</keyword>
<dbReference type="Pfam" id="PF12823">
    <property type="entry name" value="DUF3817"/>
    <property type="match status" value="1"/>
</dbReference>
<evidence type="ECO:0000313" key="9">
    <source>
        <dbReference type="Proteomes" id="UP000249340"/>
    </source>
</evidence>
<proteinExistence type="predicted"/>
<feature type="transmembrane region" description="Helical" evidence="6">
    <location>
        <begin position="35"/>
        <end position="58"/>
    </location>
</feature>
<evidence type="ECO:0000256" key="1">
    <source>
        <dbReference type="ARBA" id="ARBA00004651"/>
    </source>
</evidence>
<dbReference type="AlphaFoldDB" id="A0A345T6F1"/>
<keyword evidence="3 6" id="KW-0812">Transmembrane</keyword>
<dbReference type="PANTHER" id="PTHR40077">
    <property type="entry name" value="MEMBRANE PROTEIN-RELATED"/>
    <property type="match status" value="1"/>
</dbReference>
<dbReference type="NCBIfam" id="TIGR03954">
    <property type="entry name" value="integ_memb_HG"/>
    <property type="match status" value="1"/>
</dbReference>
<feature type="transmembrane region" description="Helical" evidence="6">
    <location>
        <begin position="65"/>
        <end position="84"/>
    </location>
</feature>
<sequence length="104" mass="11376">MLTWYRVLAYATGCALLLLCGFMVAKYGFGAGKDATLYVAQLHGYLYMAYFVVAFLLGMKLKWPLGKLVLVLLAGTIPLASFFAERRVVRDAAPQKAVPEPVGV</sequence>
<comment type="subcellular location">
    <subcellularLocation>
        <location evidence="1">Cell membrane</location>
        <topology evidence="1">Multi-pass membrane protein</topology>
    </subcellularLocation>
</comment>
<evidence type="ECO:0000256" key="6">
    <source>
        <dbReference type="SAM" id="Phobius"/>
    </source>
</evidence>
<dbReference type="EMBL" id="CP031264">
    <property type="protein sequence ID" value="AXI81556.1"/>
    <property type="molecule type" value="Genomic_DNA"/>
</dbReference>
<keyword evidence="4 6" id="KW-1133">Transmembrane helix</keyword>
<evidence type="ECO:0000256" key="3">
    <source>
        <dbReference type="ARBA" id="ARBA00022692"/>
    </source>
</evidence>
<gene>
    <name evidence="8" type="ORF">C7M71_020915</name>
</gene>
<organism evidence="8 9">
    <name type="scientific">Peterkaempfera bronchialis</name>
    <dbReference type="NCBI Taxonomy" id="2126346"/>
    <lineage>
        <taxon>Bacteria</taxon>
        <taxon>Bacillati</taxon>
        <taxon>Actinomycetota</taxon>
        <taxon>Actinomycetes</taxon>
        <taxon>Kitasatosporales</taxon>
        <taxon>Streptomycetaceae</taxon>
        <taxon>Peterkaempfera</taxon>
    </lineage>
</organism>
<protein>
    <submittedName>
        <fullName evidence="8">DUF3817 domain-containing protein</fullName>
    </submittedName>
</protein>
<feature type="domain" description="DUF3817" evidence="7">
    <location>
        <begin position="2"/>
        <end position="90"/>
    </location>
</feature>
<dbReference type="Proteomes" id="UP000249340">
    <property type="component" value="Chromosome"/>
</dbReference>
<evidence type="ECO:0000256" key="4">
    <source>
        <dbReference type="ARBA" id="ARBA00022989"/>
    </source>
</evidence>
<keyword evidence="9" id="KW-1185">Reference proteome</keyword>
<dbReference type="PANTHER" id="PTHR40077:SF2">
    <property type="entry name" value="MEMBRANE PROTEIN"/>
    <property type="match status" value="1"/>
</dbReference>
<dbReference type="InterPro" id="IPR023845">
    <property type="entry name" value="DUF3817_TM"/>
</dbReference>
<dbReference type="KEGG" id="stri:C7M71_020915"/>
<keyword evidence="2" id="KW-1003">Cell membrane</keyword>
<evidence type="ECO:0000256" key="2">
    <source>
        <dbReference type="ARBA" id="ARBA00022475"/>
    </source>
</evidence>
<evidence type="ECO:0000256" key="5">
    <source>
        <dbReference type="ARBA" id="ARBA00023136"/>
    </source>
</evidence>